<name>A0A3L7AVX2_9MICO</name>
<feature type="compositionally biased region" description="Polar residues" evidence="1">
    <location>
        <begin position="100"/>
        <end position="111"/>
    </location>
</feature>
<sequence>MRERHPHDRFDNTRTHTKRVGAHRAAGALPQRHWGWLVAVLAVLVLVVSGIIYIAVQNGKIDFTPPSSSATEQPSEEPTDGATDNPDDGGTDQNGGDTGESQAPPSDTPTTGAIDKTASIYVLNGTTTTGLSAGASTRLNQAGWTQQISVGNAKSKNVRQSVVYYHDDAGESAARGVAAALGIQTVTKSQEYAKNNAGGPAPANQVVAVLGTDYSASR</sequence>
<dbReference type="InterPro" id="IPR027381">
    <property type="entry name" value="LytR/CpsA/Psr_C"/>
</dbReference>
<reference evidence="4 5" key="1">
    <citation type="submission" date="2018-10" db="EMBL/GenBank/DDBJ databases">
        <authorList>
            <person name="Li J."/>
        </authorList>
    </citation>
    <scope>NUCLEOTIDE SEQUENCE [LARGE SCALE GENOMIC DNA]</scope>
    <source>
        <strain evidence="4 5">JCM 11654</strain>
    </source>
</reference>
<keyword evidence="2" id="KW-0812">Transmembrane</keyword>
<keyword evidence="2" id="KW-1133">Transmembrane helix</keyword>
<evidence type="ECO:0000256" key="1">
    <source>
        <dbReference type="SAM" id="MobiDB-lite"/>
    </source>
</evidence>
<evidence type="ECO:0000256" key="2">
    <source>
        <dbReference type="SAM" id="Phobius"/>
    </source>
</evidence>
<dbReference type="EMBL" id="RCUY01000002">
    <property type="protein sequence ID" value="RLP83668.1"/>
    <property type="molecule type" value="Genomic_DNA"/>
</dbReference>
<feature type="transmembrane region" description="Helical" evidence="2">
    <location>
        <begin position="34"/>
        <end position="56"/>
    </location>
</feature>
<evidence type="ECO:0000313" key="4">
    <source>
        <dbReference type="EMBL" id="RLP83668.1"/>
    </source>
</evidence>
<organism evidence="4 5">
    <name type="scientific">Mycetocola lacteus</name>
    <dbReference type="NCBI Taxonomy" id="76637"/>
    <lineage>
        <taxon>Bacteria</taxon>
        <taxon>Bacillati</taxon>
        <taxon>Actinomycetota</taxon>
        <taxon>Actinomycetes</taxon>
        <taxon>Micrococcales</taxon>
        <taxon>Microbacteriaceae</taxon>
        <taxon>Mycetocola</taxon>
    </lineage>
</organism>
<dbReference type="OrthoDB" id="5125199at2"/>
<evidence type="ECO:0000313" key="5">
    <source>
        <dbReference type="Proteomes" id="UP000269438"/>
    </source>
</evidence>
<feature type="region of interest" description="Disordered" evidence="1">
    <location>
        <begin position="62"/>
        <end position="113"/>
    </location>
</feature>
<dbReference type="RefSeq" id="WP_121687337.1">
    <property type="nucleotide sequence ID" value="NZ_RCUY01000002.1"/>
</dbReference>
<keyword evidence="2" id="KW-0472">Membrane</keyword>
<dbReference type="AlphaFoldDB" id="A0A3L7AVX2"/>
<proteinExistence type="predicted"/>
<feature type="domain" description="LytR/CpsA/Psr regulator C-terminal" evidence="3">
    <location>
        <begin position="119"/>
        <end position="214"/>
    </location>
</feature>
<evidence type="ECO:0000259" key="3">
    <source>
        <dbReference type="Pfam" id="PF13399"/>
    </source>
</evidence>
<dbReference type="Gene3D" id="3.30.70.2390">
    <property type="match status" value="1"/>
</dbReference>
<accession>A0A3L7AVX2</accession>
<keyword evidence="5" id="KW-1185">Reference proteome</keyword>
<dbReference type="Pfam" id="PF13399">
    <property type="entry name" value="LytR_C"/>
    <property type="match status" value="1"/>
</dbReference>
<comment type="caution">
    <text evidence="4">The sequence shown here is derived from an EMBL/GenBank/DDBJ whole genome shotgun (WGS) entry which is preliminary data.</text>
</comment>
<feature type="compositionally biased region" description="Acidic residues" evidence="1">
    <location>
        <begin position="74"/>
        <end position="90"/>
    </location>
</feature>
<dbReference type="Proteomes" id="UP000269438">
    <property type="component" value="Unassembled WGS sequence"/>
</dbReference>
<gene>
    <name evidence="4" type="ORF">D9V34_02295</name>
</gene>
<feature type="region of interest" description="Disordered" evidence="1">
    <location>
        <begin position="1"/>
        <end position="22"/>
    </location>
</feature>
<protein>
    <submittedName>
        <fullName evidence="4">LytR family transcriptional regulator</fullName>
    </submittedName>
</protein>
<feature type="compositionally biased region" description="Basic and acidic residues" evidence="1">
    <location>
        <begin position="1"/>
        <end position="14"/>
    </location>
</feature>